<dbReference type="STRING" id="5643.A0A060SSN3"/>
<dbReference type="HOGENOM" id="CLU_2185295_0_0_1"/>
<reference evidence="2" key="1">
    <citation type="submission" date="2014-01" db="EMBL/GenBank/DDBJ databases">
        <title>The genome of the white-rot fungus Pycnoporus cinnabarinus: a basidiomycete model with a versatile arsenal for lignocellulosic biomass breakdown.</title>
        <authorList>
            <person name="Levasseur A."/>
            <person name="Lomascolo A."/>
            <person name="Ruiz-Duenas F.J."/>
            <person name="Uzan E."/>
            <person name="Piumi F."/>
            <person name="Kues U."/>
            <person name="Ram A.F.J."/>
            <person name="Murat C."/>
            <person name="Haon M."/>
            <person name="Benoit I."/>
            <person name="Arfi Y."/>
            <person name="Chevret D."/>
            <person name="Drula E."/>
            <person name="Kwon M.J."/>
            <person name="Gouret P."/>
            <person name="Lesage-Meessen L."/>
            <person name="Lombard V."/>
            <person name="Mariette J."/>
            <person name="Noirot C."/>
            <person name="Park J."/>
            <person name="Patyshakuliyeva A."/>
            <person name="Wieneger R.A.B."/>
            <person name="Wosten H.A.B."/>
            <person name="Martin F."/>
            <person name="Coutinho P.M."/>
            <person name="de Vries R."/>
            <person name="Martinez A.T."/>
            <person name="Klopp C."/>
            <person name="Pontarotti P."/>
            <person name="Henrissat B."/>
            <person name="Record E."/>
        </authorList>
    </citation>
    <scope>NUCLEOTIDE SEQUENCE [LARGE SCALE GENOMIC DNA]</scope>
    <source>
        <strain evidence="2">BRFM137</strain>
    </source>
</reference>
<organism evidence="2 3">
    <name type="scientific">Pycnoporus cinnabarinus</name>
    <name type="common">Cinnabar-red polypore</name>
    <name type="synonym">Trametes cinnabarina</name>
    <dbReference type="NCBI Taxonomy" id="5643"/>
    <lineage>
        <taxon>Eukaryota</taxon>
        <taxon>Fungi</taxon>
        <taxon>Dikarya</taxon>
        <taxon>Basidiomycota</taxon>
        <taxon>Agaricomycotina</taxon>
        <taxon>Agaricomycetes</taxon>
        <taxon>Polyporales</taxon>
        <taxon>Polyporaceae</taxon>
        <taxon>Trametes</taxon>
    </lineage>
</organism>
<sequence length="109" mass="12212">MADSPSSTAPQPPQDTPSFRYFRPPTSAQQPRNDLPDHFFDLTPADVRAQQAMLAARRDALHNAPLRTAAMREAEDKKRRARWPHVRSRPPSPPMSLINPAPARRPPSA</sequence>
<dbReference type="GO" id="GO:0006886">
    <property type="term" value="P:intracellular protein transport"/>
    <property type="evidence" value="ECO:0007669"/>
    <property type="project" value="TreeGrafter"/>
</dbReference>
<dbReference type="GO" id="GO:0005634">
    <property type="term" value="C:nucleus"/>
    <property type="evidence" value="ECO:0007669"/>
    <property type="project" value="TreeGrafter"/>
</dbReference>
<dbReference type="AlphaFoldDB" id="A0A060SSN3"/>
<dbReference type="EMBL" id="CCBP010000445">
    <property type="protein sequence ID" value="CDO77181.1"/>
    <property type="molecule type" value="Genomic_DNA"/>
</dbReference>
<proteinExistence type="predicted"/>
<evidence type="ECO:0000313" key="3">
    <source>
        <dbReference type="Proteomes" id="UP000029665"/>
    </source>
</evidence>
<dbReference type="Proteomes" id="UP000029665">
    <property type="component" value="Unassembled WGS sequence"/>
</dbReference>
<dbReference type="PANTHER" id="PTHR46467">
    <property type="entry name" value="TETHER CONTAINING UBX DOMAIN FOR GLUT4"/>
    <property type="match status" value="1"/>
</dbReference>
<dbReference type="OrthoDB" id="440781at2759"/>
<evidence type="ECO:0000313" key="2">
    <source>
        <dbReference type="EMBL" id="CDO77181.1"/>
    </source>
</evidence>
<protein>
    <submittedName>
        <fullName evidence="2">Uncharacterized protein</fullName>
    </submittedName>
</protein>
<comment type="caution">
    <text evidence="2">The sequence shown here is derived from an EMBL/GenBank/DDBJ whole genome shotgun (WGS) entry which is preliminary data.</text>
</comment>
<feature type="region of interest" description="Disordered" evidence="1">
    <location>
        <begin position="65"/>
        <end position="109"/>
    </location>
</feature>
<gene>
    <name evidence="2" type="ORF">BN946_scf184705.g6</name>
</gene>
<dbReference type="GO" id="GO:0012506">
    <property type="term" value="C:vesicle membrane"/>
    <property type="evidence" value="ECO:0007669"/>
    <property type="project" value="TreeGrafter"/>
</dbReference>
<dbReference type="GO" id="GO:0005737">
    <property type="term" value="C:cytoplasm"/>
    <property type="evidence" value="ECO:0007669"/>
    <property type="project" value="TreeGrafter"/>
</dbReference>
<dbReference type="PANTHER" id="PTHR46467:SF1">
    <property type="entry name" value="TETHER CONTAINING UBX DOMAIN FOR GLUT4"/>
    <property type="match status" value="1"/>
</dbReference>
<keyword evidence="3" id="KW-1185">Reference proteome</keyword>
<feature type="region of interest" description="Disordered" evidence="1">
    <location>
        <begin position="1"/>
        <end position="37"/>
    </location>
</feature>
<name>A0A060SSN3_PYCCI</name>
<feature type="compositionally biased region" description="Basic residues" evidence="1">
    <location>
        <begin position="79"/>
        <end position="88"/>
    </location>
</feature>
<evidence type="ECO:0000256" key="1">
    <source>
        <dbReference type="SAM" id="MobiDB-lite"/>
    </source>
</evidence>
<accession>A0A060SSN3</accession>